<reference evidence="3" key="1">
    <citation type="submission" date="2023-03" db="EMBL/GenBank/DDBJ databases">
        <title>Massive genome expansion in bonnet fungi (Mycena s.s.) driven by repeated elements and novel gene families across ecological guilds.</title>
        <authorList>
            <consortium name="Lawrence Berkeley National Laboratory"/>
            <person name="Harder C.B."/>
            <person name="Miyauchi S."/>
            <person name="Viragh M."/>
            <person name="Kuo A."/>
            <person name="Thoen E."/>
            <person name="Andreopoulos B."/>
            <person name="Lu D."/>
            <person name="Skrede I."/>
            <person name="Drula E."/>
            <person name="Henrissat B."/>
            <person name="Morin E."/>
            <person name="Kohler A."/>
            <person name="Barry K."/>
            <person name="LaButti K."/>
            <person name="Morin E."/>
            <person name="Salamov A."/>
            <person name="Lipzen A."/>
            <person name="Mereny Z."/>
            <person name="Hegedus B."/>
            <person name="Baldrian P."/>
            <person name="Stursova M."/>
            <person name="Weitz H."/>
            <person name="Taylor A."/>
            <person name="Grigoriev I.V."/>
            <person name="Nagy L.G."/>
            <person name="Martin F."/>
            <person name="Kauserud H."/>
        </authorList>
    </citation>
    <scope>NUCLEOTIDE SEQUENCE</scope>
    <source>
        <strain evidence="3">9144</strain>
    </source>
</reference>
<dbReference type="Proteomes" id="UP001219525">
    <property type="component" value="Unassembled WGS sequence"/>
</dbReference>
<feature type="compositionally biased region" description="Basic and acidic residues" evidence="1">
    <location>
        <begin position="102"/>
        <end position="120"/>
    </location>
</feature>
<evidence type="ECO:0000313" key="4">
    <source>
        <dbReference type="Proteomes" id="UP001219525"/>
    </source>
</evidence>
<dbReference type="EMBL" id="JARJCW010000066">
    <property type="protein sequence ID" value="KAJ7199771.1"/>
    <property type="molecule type" value="Genomic_DNA"/>
</dbReference>
<sequence length="126" mass="13413">MPGGIGLSCLLGNALIRSALCQRHGCNFIKKYALAFHVMLEVTRARVERASPNCLKDRCKCGSPAIQPVPASSEPRSPTRRPPPLAPTAAKGPSAATAAAPRDGEQALHTDPGSRDGEKVPRHRRD</sequence>
<protein>
    <submittedName>
        <fullName evidence="3">Uncharacterized protein</fullName>
    </submittedName>
</protein>
<evidence type="ECO:0000313" key="3">
    <source>
        <dbReference type="EMBL" id="KAJ7199771.1"/>
    </source>
</evidence>
<feature type="compositionally biased region" description="Low complexity" evidence="1">
    <location>
        <begin position="87"/>
        <end position="101"/>
    </location>
</feature>
<keyword evidence="4" id="KW-1185">Reference proteome</keyword>
<accession>A0AAD6V3I1</accession>
<dbReference type="AlphaFoldDB" id="A0AAD6V3I1"/>
<feature type="region of interest" description="Disordered" evidence="1">
    <location>
        <begin position="65"/>
        <end position="126"/>
    </location>
</feature>
<feature type="signal peptide" evidence="2">
    <location>
        <begin position="1"/>
        <end position="21"/>
    </location>
</feature>
<keyword evidence="2" id="KW-0732">Signal</keyword>
<name>A0AAD6V3I1_9AGAR</name>
<evidence type="ECO:0000256" key="1">
    <source>
        <dbReference type="SAM" id="MobiDB-lite"/>
    </source>
</evidence>
<proteinExistence type="predicted"/>
<evidence type="ECO:0000256" key="2">
    <source>
        <dbReference type="SAM" id="SignalP"/>
    </source>
</evidence>
<gene>
    <name evidence="3" type="ORF">GGX14DRAFT_401063</name>
</gene>
<feature type="chain" id="PRO_5041954344" evidence="2">
    <location>
        <begin position="22"/>
        <end position="126"/>
    </location>
</feature>
<organism evidence="3 4">
    <name type="scientific">Mycena pura</name>
    <dbReference type="NCBI Taxonomy" id="153505"/>
    <lineage>
        <taxon>Eukaryota</taxon>
        <taxon>Fungi</taxon>
        <taxon>Dikarya</taxon>
        <taxon>Basidiomycota</taxon>
        <taxon>Agaricomycotina</taxon>
        <taxon>Agaricomycetes</taxon>
        <taxon>Agaricomycetidae</taxon>
        <taxon>Agaricales</taxon>
        <taxon>Marasmiineae</taxon>
        <taxon>Mycenaceae</taxon>
        <taxon>Mycena</taxon>
    </lineage>
</organism>
<comment type="caution">
    <text evidence="3">The sequence shown here is derived from an EMBL/GenBank/DDBJ whole genome shotgun (WGS) entry which is preliminary data.</text>
</comment>